<dbReference type="EMBL" id="CP000855">
    <property type="protein sequence ID" value="ACJ16974.1"/>
    <property type="molecule type" value="Genomic_DNA"/>
</dbReference>
<feature type="transmembrane region" description="Helical" evidence="1">
    <location>
        <begin position="229"/>
        <end position="249"/>
    </location>
</feature>
<feature type="transmembrane region" description="Helical" evidence="1">
    <location>
        <begin position="280"/>
        <end position="298"/>
    </location>
</feature>
<evidence type="ECO:0000313" key="2">
    <source>
        <dbReference type="EMBL" id="ACJ16974.1"/>
    </source>
</evidence>
<name>B6YY11_THEON</name>
<organism evidence="2 3">
    <name type="scientific">Thermococcus onnurineus (strain NA1)</name>
    <dbReference type="NCBI Taxonomy" id="523850"/>
    <lineage>
        <taxon>Archaea</taxon>
        <taxon>Methanobacteriati</taxon>
        <taxon>Methanobacteriota</taxon>
        <taxon>Thermococci</taxon>
        <taxon>Thermococcales</taxon>
        <taxon>Thermococcaceae</taxon>
        <taxon>Thermococcus</taxon>
    </lineage>
</organism>
<feature type="transmembrane region" description="Helical" evidence="1">
    <location>
        <begin position="140"/>
        <end position="157"/>
    </location>
</feature>
<feature type="transmembrane region" description="Helical" evidence="1">
    <location>
        <begin position="345"/>
        <end position="364"/>
    </location>
</feature>
<evidence type="ECO:0000313" key="3">
    <source>
        <dbReference type="Proteomes" id="UP000002727"/>
    </source>
</evidence>
<feature type="transmembrane region" description="Helical" evidence="1">
    <location>
        <begin position="164"/>
        <end position="181"/>
    </location>
</feature>
<protein>
    <submittedName>
        <fullName evidence="2">Hypothetical membrane protein, conserved</fullName>
    </submittedName>
</protein>
<keyword evidence="3" id="KW-1185">Reference proteome</keyword>
<dbReference type="HOGENOM" id="CLU_595321_0_0_2"/>
<feature type="transmembrane region" description="Helical" evidence="1">
    <location>
        <begin position="379"/>
        <end position="399"/>
    </location>
</feature>
<dbReference type="eggNOG" id="arCOG05847">
    <property type="taxonomic scope" value="Archaea"/>
</dbReference>
<dbReference type="OrthoDB" id="103680at2157"/>
<dbReference type="Proteomes" id="UP000002727">
    <property type="component" value="Chromosome"/>
</dbReference>
<reference evidence="2 3" key="1">
    <citation type="journal article" date="2008" name="J. Bacteriol.">
        <title>The complete genome sequence of Thermococcus onnurineus NA1 reveals a mixed heterotrophic and carboxydotrophic metabolism.</title>
        <authorList>
            <person name="Lee H.S."/>
            <person name="Kang S.G."/>
            <person name="Bae S.S."/>
            <person name="Lim J.K."/>
            <person name="Cho Y."/>
            <person name="Kim Y.J."/>
            <person name="Jeon J.H."/>
            <person name="Cha S.S."/>
            <person name="Kwon K.K."/>
            <person name="Kim H.T."/>
            <person name="Park C.J."/>
            <person name="Lee H.W."/>
            <person name="Kim S.I."/>
            <person name="Chun J."/>
            <person name="Colwell R.R."/>
            <person name="Kim S.J."/>
            <person name="Lee J.H."/>
        </authorList>
    </citation>
    <scope>NUCLEOTIDE SEQUENCE [LARGE SCALE GENOMIC DNA]</scope>
    <source>
        <strain evidence="2 3">NA1</strain>
    </source>
</reference>
<dbReference type="PATRIC" id="fig|523850.10.peg.1496"/>
<feature type="transmembrane region" description="Helical" evidence="1">
    <location>
        <begin position="310"/>
        <end position="333"/>
    </location>
</feature>
<evidence type="ECO:0000256" key="1">
    <source>
        <dbReference type="SAM" id="Phobius"/>
    </source>
</evidence>
<dbReference type="AlphaFoldDB" id="B6YY11"/>
<accession>B6YY11</accession>
<proteinExistence type="predicted"/>
<dbReference type="KEGG" id="ton:TON_1484"/>
<keyword evidence="1" id="KW-0472">Membrane</keyword>
<keyword evidence="1" id="KW-0812">Transmembrane</keyword>
<sequence length="454" mass="51171">MKRTLVLITLIILMAPLVSAGELTYYPNQGAFQAFLDSNSTYTVIAGNETWAKAWAYYVDEKLSTVKQHGNETLVLIGNVYNNPMIMILWPQTGLPENQSLLPGIIVLNHSVIITGSEDNIYLTERAFEKLWNPPLESKVGFVVLLVIIAWVFLLTLRNDKSHAGSFYSLTLSLFMLWYLTSPIPKMSEVFLEYFFQGLKFAVGGSVDSPLGAMLGVLFKIVPPIEENLVFAHWVLILLLISFSFYISPKRARELGFIVFGLTFASPMFREHLHHIDWSVLGLTSFLITLAIISNVTFSPEIVKALLQTLVLSLFTLLTIAINPYLLPIPAIFALAFPKRHLRNYAYLLMSALGVALIYTQFGFPVNIPSHMTPECWDYIAKFFFNTALAILAITYAVIYREKSMKMRGQTPFLAMLAVFYIPLALFIPEILPYCFVILASLTARMLYGLTPQT</sequence>
<keyword evidence="1" id="KW-1133">Transmembrane helix</keyword>
<gene>
    <name evidence="2" type="ordered locus">TON_1484</name>
</gene>